<comment type="caution">
    <text evidence="2">The sequence shown here is derived from an EMBL/GenBank/DDBJ whole genome shotgun (WGS) entry which is preliminary data.</text>
</comment>
<name>A0A4V6XUV9_9GAMM</name>
<accession>A0A4V6XUV9</accession>
<feature type="transmembrane region" description="Helical" evidence="1">
    <location>
        <begin position="23"/>
        <end position="41"/>
    </location>
</feature>
<sequence length="337" mass="38140">MDRPPSGPNAPTPADPRWIPFNMAWPILAGVLAGLAIRLTFMGKPGHAFAPMMGAFIYLSPILVGAVTVYVAERHSRRGAWFYFWGPFLANVLYVLGALAINIEGWICAILIVPLFATLGGIGGLVMGLICRVTNWPKQATYSIVALPLLLGAFEHRMPLPERIADVERSVTIQAPAAEVWDRIHRADGIRPDEVRNAWMYRIGVPLPHAGITESTPQGRVRRITMGKGIHFDQWVADWRPERYVRFEYRFADDSFPPRALDDHVRIGGLYFDLVDTSYALTPRGETTELKVRMRYRVSTQFNWYAEPIARWLIGDFEENILGFYRHRAESGRMATM</sequence>
<dbReference type="SUPFAM" id="SSF55961">
    <property type="entry name" value="Bet v1-like"/>
    <property type="match status" value="1"/>
</dbReference>
<keyword evidence="1" id="KW-0812">Transmembrane</keyword>
<organism evidence="2 3">
    <name type="scientific">Luteimonas gilva</name>
    <dbReference type="NCBI Taxonomy" id="2572684"/>
    <lineage>
        <taxon>Bacteria</taxon>
        <taxon>Pseudomonadati</taxon>
        <taxon>Pseudomonadota</taxon>
        <taxon>Gammaproteobacteria</taxon>
        <taxon>Lysobacterales</taxon>
        <taxon>Lysobacteraceae</taxon>
        <taxon>Luteimonas</taxon>
    </lineage>
</organism>
<keyword evidence="3" id="KW-1185">Reference proteome</keyword>
<evidence type="ECO:0000313" key="3">
    <source>
        <dbReference type="Proteomes" id="UP000308707"/>
    </source>
</evidence>
<dbReference type="AlphaFoldDB" id="A0A4V6XUV9"/>
<dbReference type="InterPro" id="IPR023393">
    <property type="entry name" value="START-like_dom_sf"/>
</dbReference>
<protein>
    <submittedName>
        <fullName evidence="2">SRPBCC domain-containing protein</fullName>
    </submittedName>
</protein>
<evidence type="ECO:0000256" key="1">
    <source>
        <dbReference type="SAM" id="Phobius"/>
    </source>
</evidence>
<feature type="transmembrane region" description="Helical" evidence="1">
    <location>
        <begin position="48"/>
        <end position="70"/>
    </location>
</feature>
<proteinExistence type="predicted"/>
<dbReference type="OrthoDB" id="118637at2"/>
<evidence type="ECO:0000313" key="2">
    <source>
        <dbReference type="EMBL" id="TKR33863.1"/>
    </source>
</evidence>
<dbReference type="EMBL" id="SZUA01000001">
    <property type="protein sequence ID" value="TKR33863.1"/>
    <property type="molecule type" value="Genomic_DNA"/>
</dbReference>
<dbReference type="Proteomes" id="UP000308707">
    <property type="component" value="Unassembled WGS sequence"/>
</dbReference>
<reference evidence="2 3" key="1">
    <citation type="submission" date="2019-04" db="EMBL/GenBank/DDBJ databases">
        <title>Reference strain of H23.</title>
        <authorList>
            <person name="Luo X."/>
        </authorList>
    </citation>
    <scope>NUCLEOTIDE SEQUENCE [LARGE SCALE GENOMIC DNA]</scope>
    <source>
        <strain evidence="2 3">H23</strain>
    </source>
</reference>
<gene>
    <name evidence="2" type="ORF">FCE95_06220</name>
</gene>
<keyword evidence="1" id="KW-0472">Membrane</keyword>
<dbReference type="RefSeq" id="WP_137266068.1">
    <property type="nucleotide sequence ID" value="NZ_SZUA01000001.1"/>
</dbReference>
<feature type="transmembrane region" description="Helical" evidence="1">
    <location>
        <begin position="108"/>
        <end position="130"/>
    </location>
</feature>
<feature type="transmembrane region" description="Helical" evidence="1">
    <location>
        <begin position="82"/>
        <end position="101"/>
    </location>
</feature>
<keyword evidence="1" id="KW-1133">Transmembrane helix</keyword>
<dbReference type="Gene3D" id="3.30.530.20">
    <property type="match status" value="1"/>
</dbReference>